<reference evidence="1 2" key="1">
    <citation type="submission" date="2020-04" db="EMBL/GenBank/DDBJ databases">
        <title>Usitatibacter rugosus gen. nov., sp. nov. and Usitatibacter palustris sp. nov., novel members of Usitatibacteraceae fam. nov. within the order Nitrosomonadales isolated from soil.</title>
        <authorList>
            <person name="Huber K.J."/>
            <person name="Neumann-Schaal M."/>
            <person name="Geppert A."/>
            <person name="Luckner M."/>
            <person name="Wanner G."/>
            <person name="Overmann J."/>
        </authorList>
    </citation>
    <scope>NUCLEOTIDE SEQUENCE [LARGE SCALE GENOMIC DNA]</scope>
    <source>
        <strain evidence="1 2">0125_3</strain>
    </source>
</reference>
<protein>
    <recommendedName>
        <fullName evidence="3">SoxXA-binding protein SoxK</fullName>
    </recommendedName>
</protein>
<dbReference type="KEGG" id="uru:DSM104443_01390"/>
<accession>A0A6M4GTF9</accession>
<organism evidence="1 2">
    <name type="scientific">Usitatibacter rugosus</name>
    <dbReference type="NCBI Taxonomy" id="2732067"/>
    <lineage>
        <taxon>Bacteria</taxon>
        <taxon>Pseudomonadati</taxon>
        <taxon>Pseudomonadota</taxon>
        <taxon>Betaproteobacteria</taxon>
        <taxon>Nitrosomonadales</taxon>
        <taxon>Usitatibacteraceae</taxon>
        <taxon>Usitatibacter</taxon>
    </lineage>
</organism>
<dbReference type="AlphaFoldDB" id="A0A6M4GTF9"/>
<evidence type="ECO:0000313" key="1">
    <source>
        <dbReference type="EMBL" id="QJR10332.1"/>
    </source>
</evidence>
<gene>
    <name evidence="1" type="ORF">DSM104443_01390</name>
</gene>
<dbReference type="EMBL" id="CP053069">
    <property type="protein sequence ID" value="QJR10332.1"/>
    <property type="molecule type" value="Genomic_DNA"/>
</dbReference>
<dbReference type="RefSeq" id="WP_171090760.1">
    <property type="nucleotide sequence ID" value="NZ_CP053069.1"/>
</dbReference>
<evidence type="ECO:0000313" key="2">
    <source>
        <dbReference type="Proteomes" id="UP000501534"/>
    </source>
</evidence>
<evidence type="ECO:0008006" key="3">
    <source>
        <dbReference type="Google" id="ProtNLM"/>
    </source>
</evidence>
<proteinExistence type="predicted"/>
<keyword evidence="2" id="KW-1185">Reference proteome</keyword>
<name>A0A6M4GTF9_9PROT</name>
<dbReference type="Proteomes" id="UP000501534">
    <property type="component" value="Chromosome"/>
</dbReference>
<sequence length="112" mass="11702">MFATVFALAGCVAPETAPETAAPAVPAVARPQSAPVDPGALDQEARAMLAQAETDIQRARAKRALWAKAWESLVLARQAAATKDNAATVRHAKKASELAQLGLEQLAYPAVN</sequence>